<dbReference type="InterPro" id="IPR046956">
    <property type="entry name" value="RLP23-like"/>
</dbReference>
<evidence type="ECO:0000256" key="5">
    <source>
        <dbReference type="ARBA" id="ARBA00022737"/>
    </source>
</evidence>
<accession>A0A8X8X0L3</accession>
<dbReference type="GO" id="GO:0016020">
    <property type="term" value="C:membrane"/>
    <property type="evidence" value="ECO:0007669"/>
    <property type="project" value="UniProtKB-SubCell"/>
</dbReference>
<protein>
    <recommendedName>
        <fullName evidence="10">Leucine-rich repeat-containing N-terminal plant-type domain-containing protein</fullName>
    </recommendedName>
</protein>
<evidence type="ECO:0000256" key="1">
    <source>
        <dbReference type="ARBA" id="ARBA00004479"/>
    </source>
</evidence>
<dbReference type="Gene3D" id="3.80.10.10">
    <property type="entry name" value="Ribonuclease Inhibitor"/>
    <property type="match status" value="1"/>
</dbReference>
<reference evidence="11" key="2">
    <citation type="submission" date="2020-08" db="EMBL/GenBank/DDBJ databases">
        <title>Plant Genome Project.</title>
        <authorList>
            <person name="Zhang R.-G."/>
        </authorList>
    </citation>
    <scope>NUCLEOTIDE SEQUENCE</scope>
    <source>
        <strain evidence="11">Huo1</strain>
        <tissue evidence="11">Leaf</tissue>
    </source>
</reference>
<dbReference type="Proteomes" id="UP000298416">
    <property type="component" value="Unassembled WGS sequence"/>
</dbReference>
<feature type="signal peptide" evidence="9">
    <location>
        <begin position="1"/>
        <end position="22"/>
    </location>
</feature>
<dbReference type="PANTHER" id="PTHR48061">
    <property type="entry name" value="LEUCINE-RICH REPEAT RECEPTOR PROTEIN KINASE EMS1-LIKE-RELATED"/>
    <property type="match status" value="1"/>
</dbReference>
<evidence type="ECO:0000256" key="6">
    <source>
        <dbReference type="ARBA" id="ARBA00022989"/>
    </source>
</evidence>
<sequence>MLLKLFFLISTLTSSFISTTHSSHTKCLQHEKALLLQLKKELIFDSSFSTKLVQWNQTDDCCSWHGVGCDTAGNVVSLQLENEAISDGVGDSSSLLRLKHLQKLNLAYKNFNSPPIPRGIHNLNYLTHLNLSNAGFGGQVPAEITSLRRLISLDISNDY</sequence>
<dbReference type="SUPFAM" id="SSF52058">
    <property type="entry name" value="L domain-like"/>
    <property type="match status" value="1"/>
</dbReference>
<dbReference type="Pfam" id="PF08263">
    <property type="entry name" value="LRRNT_2"/>
    <property type="match status" value="1"/>
</dbReference>
<evidence type="ECO:0000313" key="12">
    <source>
        <dbReference type="Proteomes" id="UP000298416"/>
    </source>
</evidence>
<feature type="domain" description="Leucine-rich repeat-containing N-terminal plant-type" evidence="10">
    <location>
        <begin position="29"/>
        <end position="70"/>
    </location>
</feature>
<organism evidence="11">
    <name type="scientific">Salvia splendens</name>
    <name type="common">Scarlet sage</name>
    <dbReference type="NCBI Taxonomy" id="180675"/>
    <lineage>
        <taxon>Eukaryota</taxon>
        <taxon>Viridiplantae</taxon>
        <taxon>Streptophyta</taxon>
        <taxon>Embryophyta</taxon>
        <taxon>Tracheophyta</taxon>
        <taxon>Spermatophyta</taxon>
        <taxon>Magnoliopsida</taxon>
        <taxon>eudicotyledons</taxon>
        <taxon>Gunneridae</taxon>
        <taxon>Pentapetalae</taxon>
        <taxon>asterids</taxon>
        <taxon>lamiids</taxon>
        <taxon>Lamiales</taxon>
        <taxon>Lamiaceae</taxon>
        <taxon>Nepetoideae</taxon>
        <taxon>Mentheae</taxon>
        <taxon>Salviinae</taxon>
        <taxon>Salvia</taxon>
        <taxon>Salvia subgen. Calosphace</taxon>
        <taxon>core Calosphace</taxon>
    </lineage>
</organism>
<dbReference type="EMBL" id="PNBA02000013">
    <property type="protein sequence ID" value="KAG6404575.1"/>
    <property type="molecule type" value="Genomic_DNA"/>
</dbReference>
<keyword evidence="7" id="KW-0472">Membrane</keyword>
<keyword evidence="5" id="KW-0677">Repeat</keyword>
<evidence type="ECO:0000256" key="2">
    <source>
        <dbReference type="ARBA" id="ARBA00022614"/>
    </source>
</evidence>
<dbReference type="InterPro" id="IPR013210">
    <property type="entry name" value="LRR_N_plant-typ"/>
</dbReference>
<comment type="subcellular location">
    <subcellularLocation>
        <location evidence="1">Membrane</location>
        <topology evidence="1">Single-pass type I membrane protein</topology>
    </subcellularLocation>
</comment>
<evidence type="ECO:0000256" key="8">
    <source>
        <dbReference type="ARBA" id="ARBA00023180"/>
    </source>
</evidence>
<keyword evidence="8" id="KW-0325">Glycoprotein</keyword>
<keyword evidence="6" id="KW-1133">Transmembrane helix</keyword>
<evidence type="ECO:0000256" key="9">
    <source>
        <dbReference type="SAM" id="SignalP"/>
    </source>
</evidence>
<reference evidence="11" key="1">
    <citation type="submission" date="2018-01" db="EMBL/GenBank/DDBJ databases">
        <authorList>
            <person name="Mao J.F."/>
        </authorList>
    </citation>
    <scope>NUCLEOTIDE SEQUENCE</scope>
    <source>
        <strain evidence="11">Huo1</strain>
        <tissue evidence="11">Leaf</tissue>
    </source>
</reference>
<feature type="chain" id="PRO_5036505439" description="Leucine-rich repeat-containing N-terminal plant-type domain-containing protein" evidence="9">
    <location>
        <begin position="23"/>
        <end position="159"/>
    </location>
</feature>
<proteinExistence type="predicted"/>
<evidence type="ECO:0000313" key="11">
    <source>
        <dbReference type="EMBL" id="KAG6404575.1"/>
    </source>
</evidence>
<name>A0A8X8X0L3_SALSN</name>
<dbReference type="AlphaFoldDB" id="A0A8X8X0L3"/>
<gene>
    <name evidence="11" type="ORF">SASPL_136825</name>
</gene>
<dbReference type="PANTHER" id="PTHR48061:SF2">
    <property type="entry name" value="RECEPTOR LIKE PROTEIN 30-LIKE"/>
    <property type="match status" value="1"/>
</dbReference>
<comment type="caution">
    <text evidence="11">The sequence shown here is derived from an EMBL/GenBank/DDBJ whole genome shotgun (WGS) entry which is preliminary data.</text>
</comment>
<evidence type="ECO:0000256" key="4">
    <source>
        <dbReference type="ARBA" id="ARBA00022729"/>
    </source>
</evidence>
<dbReference type="InterPro" id="IPR032675">
    <property type="entry name" value="LRR_dom_sf"/>
</dbReference>
<evidence type="ECO:0000256" key="7">
    <source>
        <dbReference type="ARBA" id="ARBA00023136"/>
    </source>
</evidence>
<evidence type="ECO:0000256" key="3">
    <source>
        <dbReference type="ARBA" id="ARBA00022692"/>
    </source>
</evidence>
<keyword evidence="2" id="KW-0433">Leucine-rich repeat</keyword>
<keyword evidence="3" id="KW-0812">Transmembrane</keyword>
<keyword evidence="4 9" id="KW-0732">Signal</keyword>
<evidence type="ECO:0000259" key="10">
    <source>
        <dbReference type="Pfam" id="PF08263"/>
    </source>
</evidence>
<keyword evidence="12" id="KW-1185">Reference proteome</keyword>